<dbReference type="EMBL" id="KT246611">
    <property type="protein sequence ID" value="ALL40702.1"/>
    <property type="molecule type" value="mRNA"/>
</dbReference>
<organism evidence="1">
    <name type="scientific">Phakopsora pachyrhizi</name>
    <name type="common">Asian soybean rust disease fungus</name>
    <dbReference type="NCBI Taxonomy" id="170000"/>
    <lineage>
        <taxon>Eukaryota</taxon>
        <taxon>Fungi</taxon>
        <taxon>Dikarya</taxon>
        <taxon>Basidiomycota</taxon>
        <taxon>Pucciniomycotina</taxon>
        <taxon>Pucciniomycetes</taxon>
        <taxon>Pucciniales</taxon>
        <taxon>Phakopsoraceae</taxon>
        <taxon>Phakopsora</taxon>
    </lineage>
</organism>
<dbReference type="AlphaFoldDB" id="A0A0S1MIK6"/>
<sequence>MSSANMSLVKIKITLDSDKAPEPQPESGEHILVQVVPLVDLHETLLEYSEKDGYMVDARLMHLSIGISG</sequence>
<proteinExistence type="evidence at transcript level"/>
<evidence type="ECO:0000313" key="1">
    <source>
        <dbReference type="EMBL" id="ALL40702.1"/>
    </source>
</evidence>
<reference evidence="1" key="1">
    <citation type="submission" date="2015-07" db="EMBL/GenBank/DDBJ databases">
        <title>Elucidating the P. pachyrhizi secretome and potential effectors.</title>
        <authorList>
            <person name="de Carvalho M.C.C.G."/>
            <person name="Nascimento L.C."/>
            <person name="Darben L.M."/>
            <person name="Polizel-Podanosqui A.M."/>
            <person name="Lopes-Caitar V.S."/>
            <person name="Rocha C.S."/>
            <person name="Qi M."/>
            <person name="Carazolle M."/>
            <person name="Kuwahara M.K."/>
            <person name="Pereira G.A.G."/>
            <person name="Abdelnoor R.V."/>
            <person name="Whitham S.A."/>
            <person name="Marcelino-Guimaraes F.C."/>
        </authorList>
    </citation>
    <scope>NUCLEOTIDE SEQUENCE</scope>
</reference>
<accession>A0A0S1MIK6</accession>
<name>A0A0S1MIK6_PHAPC</name>
<protein>
    <submittedName>
        <fullName evidence="1">Uncharacterized protein</fullName>
    </submittedName>
</protein>
<dbReference type="Gene3D" id="3.90.79.10">
    <property type="entry name" value="Nucleoside Triphosphate Pyrophosphohydrolase"/>
    <property type="match status" value="1"/>
</dbReference>